<dbReference type="EMBL" id="KY555147">
    <property type="protein sequence ID" value="ARB15587.1"/>
    <property type="molecule type" value="Genomic_DNA"/>
</dbReference>
<feature type="region of interest" description="Disordered" evidence="1">
    <location>
        <begin position="1"/>
        <end position="23"/>
    </location>
</feature>
<evidence type="ECO:0000313" key="2">
    <source>
        <dbReference type="EMBL" id="ARB15587.1"/>
    </source>
</evidence>
<evidence type="ECO:0000313" key="3">
    <source>
        <dbReference type="Proteomes" id="UP000222131"/>
    </source>
</evidence>
<evidence type="ECO:0008006" key="4">
    <source>
        <dbReference type="Google" id="ProtNLM"/>
    </source>
</evidence>
<evidence type="ECO:0000256" key="1">
    <source>
        <dbReference type="SAM" id="MobiDB-lite"/>
    </source>
</evidence>
<reference evidence="3" key="1">
    <citation type="journal article" date="2017" name="Curr. Microbiol.">
        <title>Genomic Diversity of Type B3 Bacteriophages of Caulobacter crescentus.</title>
        <authorList>
            <person name="Ash K.T."/>
            <person name="Drake K.M."/>
            <person name="Gibbs W.S."/>
            <person name="Ely B."/>
        </authorList>
    </citation>
    <scope>NUCLEOTIDE SEQUENCE [LARGE SCALE GENOMIC DNA]</scope>
</reference>
<gene>
    <name evidence="2" type="ORF">Ccr34_gp078</name>
</gene>
<feature type="region of interest" description="Disordered" evidence="1">
    <location>
        <begin position="645"/>
        <end position="669"/>
    </location>
</feature>
<sequence length="787" mass="75519">MGRSLRGSGTTVTAGGAGGWPDGGYGGKSTSAWVGLGGGGGSTRLYRNGELIGVAGGGGGATGFYNGGNGGGMVGLASADASSGAGGTQSAGGVAGSGTLAIQSGQGFQGGRGGTTASTAHAYAGGGGGGGLYGGASNGGGSGAHGSGGGGSGYINQNLLYSGRLQAGRIDALGVPFDVAGIRPAGVAEGGTGPTVASTGWGSITPGGNGFAYLSLTSVASATAFPTSGTTTLAYSGARQVYTVTQLSTVDIEMWGGGGGGGFYTSGGASPRYGGAGGYTKFTKVLFPGDIVEIEVGQGGQAPTGVGGNIGGFGGWPNGGDGGRSSVNSATNFGGGGGSTNIYVNGRLLGVASGGGGATGFYNGGNGGGKWGLADAAAASGTAGTWACDNSTSTGLARGFFLRGGHGSPNESRDVAHPNAGAGGGGGYWGGGGARGGSGTHGAGGGGCGFINGDLTWNRDYQWGTQGTGQPYTGGAYAAGVGVGGTCGNTAGTTSNGGDGQIVFTVTAASTATLPTDKNALTYTGAVQHYVAPSAGVIDLAPRARPVVAAAVAARWSPSCRSRRGTSSPSPWGKVVAARSMPTPSHPEAGPTAAIRVPRPRPVVAAPACSMSMASLSRSLAPARAPVSPTAGSPVVRLRAIPATLTSPPTAAPRPRRAGAPRACSKAPPMAPTCWPATARSMASLPTTSTSTQAAAAAAAIMAAAATPLTPAAIGAATVARATSIPNIPVRSLARRARLPPTTPILTMSPASVSPVSARRPITTLSPMAVTVRSSSPTKSRPIWSKA</sequence>
<proteinExistence type="predicted"/>
<organism evidence="2 3">
    <name type="scientific">Caulobacter phage Ccr34</name>
    <dbReference type="NCBI Taxonomy" id="1959739"/>
    <lineage>
        <taxon>Viruses</taxon>
        <taxon>Duplodnaviria</taxon>
        <taxon>Heunggongvirae</taxon>
        <taxon>Uroviricota</taxon>
        <taxon>Caudoviricetes</taxon>
        <taxon>Jeanschmidtviridae</taxon>
        <taxon>Shapirovirus</taxon>
        <taxon>Shapirovirus cbk</taxon>
    </lineage>
</organism>
<protein>
    <recommendedName>
        <fullName evidence="4">PE-PGRS family protein</fullName>
    </recommendedName>
</protein>
<accession>A0A1V0EF91</accession>
<dbReference type="Proteomes" id="UP000222131">
    <property type="component" value="Genome"/>
</dbReference>
<name>A0A1V0EF91_9CAUD</name>